<sequence>MEEIEYKGYTIEVHQDEDPTNPRDEFDNAGVMLCFHQRYALGDKHSMSFDEAKAYLDRPDVLALPLMLYDHGGLSISTRSFYGRVNHAEWDSGQVGWITITKAQAVKEWGYKKFSKGVRMRALKCLESEVEIYDQYLRGEVYGFNIKSPESENVDSCWGFYGDPEEYMIPECRGIIDRRVAEKEAFEANIAPVLM</sequence>
<proteinExistence type="predicted"/>
<name>A0A6M3JM87_9ZZZZ</name>
<reference evidence="1" key="1">
    <citation type="submission" date="2020-03" db="EMBL/GenBank/DDBJ databases">
        <title>The deep terrestrial virosphere.</title>
        <authorList>
            <person name="Holmfeldt K."/>
            <person name="Nilsson E."/>
            <person name="Simone D."/>
            <person name="Lopez-Fernandez M."/>
            <person name="Wu X."/>
            <person name="de Brujin I."/>
            <person name="Lundin D."/>
            <person name="Andersson A."/>
            <person name="Bertilsson S."/>
            <person name="Dopson M."/>
        </authorList>
    </citation>
    <scope>NUCLEOTIDE SEQUENCE</scope>
    <source>
        <strain evidence="1">MM415A04108</strain>
    </source>
</reference>
<gene>
    <name evidence="1" type="ORF">MM415A04108_0005</name>
</gene>
<accession>A0A6M3JM87</accession>
<dbReference type="AlphaFoldDB" id="A0A6M3JM87"/>
<organism evidence="1">
    <name type="scientific">viral metagenome</name>
    <dbReference type="NCBI Taxonomy" id="1070528"/>
    <lineage>
        <taxon>unclassified sequences</taxon>
        <taxon>metagenomes</taxon>
        <taxon>organismal metagenomes</taxon>
    </lineage>
</organism>
<evidence type="ECO:0000313" key="1">
    <source>
        <dbReference type="EMBL" id="QJA69967.1"/>
    </source>
</evidence>
<protein>
    <submittedName>
        <fullName evidence="1">Uncharacterized protein</fullName>
    </submittedName>
</protein>
<dbReference type="EMBL" id="MT141752">
    <property type="protein sequence ID" value="QJA69967.1"/>
    <property type="molecule type" value="Genomic_DNA"/>
</dbReference>